<dbReference type="STRING" id="1044.EH31_10525"/>
<accession>A0A074MF77</accession>
<evidence type="ECO:0000313" key="2">
    <source>
        <dbReference type="Proteomes" id="UP000027647"/>
    </source>
</evidence>
<keyword evidence="2" id="KW-1185">Reference proteome</keyword>
<sequence length="164" mass="18603">MYQGPGSVEEKSCAQVHRENAILIRFQMKKQGVSIRCLVNEGVVKSSHRHRFYERIEQGKLEFDEVVRLRKRLRIDPVRAEIAMRCFESPESYEDPCCETTAHVATALAVQLFEVMAACEGEFEPLREGLCQGLAKRATTAIAENHARIEAQREAIGDADRALR</sequence>
<reference evidence="1 2" key="1">
    <citation type="submission" date="2014-04" db="EMBL/GenBank/DDBJ databases">
        <title>A comprehensive comparison of genomes of Erythrobacter spp. strains.</title>
        <authorList>
            <person name="Zheng Q."/>
        </authorList>
    </citation>
    <scope>NUCLEOTIDE SEQUENCE [LARGE SCALE GENOMIC DNA]</scope>
    <source>
        <strain evidence="1 2">DSM 6997</strain>
    </source>
</reference>
<organism evidence="1 2">
    <name type="scientific">Erythrobacter longus</name>
    <dbReference type="NCBI Taxonomy" id="1044"/>
    <lineage>
        <taxon>Bacteria</taxon>
        <taxon>Pseudomonadati</taxon>
        <taxon>Pseudomonadota</taxon>
        <taxon>Alphaproteobacteria</taxon>
        <taxon>Sphingomonadales</taxon>
        <taxon>Erythrobacteraceae</taxon>
        <taxon>Erythrobacter/Porphyrobacter group</taxon>
        <taxon>Erythrobacter</taxon>
    </lineage>
</organism>
<dbReference type="OrthoDB" id="7406602at2"/>
<gene>
    <name evidence="1" type="ORF">EH31_10525</name>
</gene>
<evidence type="ECO:0000313" key="1">
    <source>
        <dbReference type="EMBL" id="KEO90513.1"/>
    </source>
</evidence>
<protein>
    <submittedName>
        <fullName evidence="1">Uncharacterized protein</fullName>
    </submittedName>
</protein>
<dbReference type="eggNOG" id="ENOG5031DPT">
    <property type="taxonomic scope" value="Bacteria"/>
</dbReference>
<dbReference type="Proteomes" id="UP000027647">
    <property type="component" value="Unassembled WGS sequence"/>
</dbReference>
<proteinExistence type="predicted"/>
<name>A0A074MF77_ERYLO</name>
<dbReference type="EMBL" id="JMIW01000003">
    <property type="protein sequence ID" value="KEO90513.1"/>
    <property type="molecule type" value="Genomic_DNA"/>
</dbReference>
<comment type="caution">
    <text evidence="1">The sequence shown here is derived from an EMBL/GenBank/DDBJ whole genome shotgun (WGS) entry which is preliminary data.</text>
</comment>
<dbReference type="AlphaFoldDB" id="A0A074MF77"/>